<feature type="compositionally biased region" description="Polar residues" evidence="10">
    <location>
        <begin position="522"/>
        <end position="533"/>
    </location>
</feature>
<feature type="region of interest" description="Disordered" evidence="10">
    <location>
        <begin position="437"/>
        <end position="533"/>
    </location>
</feature>
<protein>
    <recommendedName>
        <fullName evidence="2">RanBP-type and C3HC4-type zinc finger-containing protein 1</fullName>
    </recommendedName>
</protein>
<dbReference type="CDD" id="cd20337">
    <property type="entry name" value="BRcat_RBR_HOIP"/>
    <property type="match status" value="1"/>
</dbReference>
<evidence type="ECO:0000256" key="7">
    <source>
        <dbReference type="ARBA" id="ARBA00022786"/>
    </source>
</evidence>
<dbReference type="PROSITE" id="PS51873">
    <property type="entry name" value="TRIAD"/>
    <property type="match status" value="1"/>
</dbReference>
<evidence type="ECO:0000256" key="5">
    <source>
        <dbReference type="ARBA" id="ARBA00022737"/>
    </source>
</evidence>
<evidence type="ECO:0000256" key="4">
    <source>
        <dbReference type="ARBA" id="ARBA00022723"/>
    </source>
</evidence>
<keyword evidence="15" id="KW-1185">Reference proteome</keyword>
<evidence type="ECO:0000259" key="13">
    <source>
        <dbReference type="PROSITE" id="PS51873"/>
    </source>
</evidence>
<dbReference type="OrthoDB" id="9978677at2759"/>
<gene>
    <name evidence="14" type="primary">Rnf31</name>
    <name evidence="14" type="ORF">AWC38_SpisGene15764</name>
</gene>
<feature type="region of interest" description="Disordered" evidence="10">
    <location>
        <begin position="1"/>
        <end position="72"/>
    </location>
</feature>
<dbReference type="SUPFAM" id="SSF57850">
    <property type="entry name" value="RING/U-box"/>
    <property type="match status" value="3"/>
</dbReference>
<dbReference type="InterPro" id="IPR047540">
    <property type="entry name" value="BRcat_RBR_RNF31-like"/>
</dbReference>
<dbReference type="PANTHER" id="PTHR16004:SF2">
    <property type="entry name" value="E3 UBIQUITIN-PROTEIN LIGASE LUBEL"/>
    <property type="match status" value="1"/>
</dbReference>
<dbReference type="PROSITE" id="PS50089">
    <property type="entry name" value="ZF_RING_2"/>
    <property type="match status" value="1"/>
</dbReference>
<dbReference type="InterPro" id="IPR000315">
    <property type="entry name" value="Znf_B-box"/>
</dbReference>
<evidence type="ECO:0000256" key="9">
    <source>
        <dbReference type="PROSITE-ProRule" id="PRU00024"/>
    </source>
</evidence>
<dbReference type="InterPro" id="IPR047542">
    <property type="entry name" value="Rcat_RBR_RNF31-like"/>
</dbReference>
<feature type="domain" description="RING-type" evidence="11">
    <location>
        <begin position="1197"/>
        <end position="1245"/>
    </location>
</feature>
<dbReference type="Proteomes" id="UP000225706">
    <property type="component" value="Unassembled WGS sequence"/>
</dbReference>
<feature type="region of interest" description="Disordered" evidence="10">
    <location>
        <begin position="1572"/>
        <end position="1625"/>
    </location>
</feature>
<evidence type="ECO:0000256" key="1">
    <source>
        <dbReference type="ARBA" id="ARBA00008278"/>
    </source>
</evidence>
<evidence type="ECO:0000256" key="3">
    <source>
        <dbReference type="ARBA" id="ARBA00022679"/>
    </source>
</evidence>
<dbReference type="InterPro" id="IPR036339">
    <property type="entry name" value="PUB-like_dom_sf"/>
</dbReference>
<dbReference type="InterPro" id="IPR013083">
    <property type="entry name" value="Znf_RING/FYVE/PHD"/>
</dbReference>
<dbReference type="PROSITE" id="PS50119">
    <property type="entry name" value="ZF_BBOX"/>
    <property type="match status" value="1"/>
</dbReference>
<evidence type="ECO:0000259" key="11">
    <source>
        <dbReference type="PROSITE" id="PS50089"/>
    </source>
</evidence>
<feature type="compositionally biased region" description="Polar residues" evidence="10">
    <location>
        <begin position="469"/>
        <end position="478"/>
    </location>
</feature>
<keyword evidence="7" id="KW-0833">Ubl conjugation pathway</keyword>
<feature type="region of interest" description="Disordered" evidence="10">
    <location>
        <begin position="773"/>
        <end position="838"/>
    </location>
</feature>
<dbReference type="InterPro" id="IPR041031">
    <property type="entry name" value="RNF31_C"/>
</dbReference>
<dbReference type="GO" id="GO:1990450">
    <property type="term" value="F:linear polyubiquitin binding"/>
    <property type="evidence" value="ECO:0007669"/>
    <property type="project" value="TreeGrafter"/>
</dbReference>
<reference evidence="15" key="1">
    <citation type="journal article" date="2017" name="bioRxiv">
        <title>Comparative analysis of the genomes of Stylophora pistillata and Acropora digitifera provides evidence for extensive differences between species of corals.</title>
        <authorList>
            <person name="Voolstra C.R."/>
            <person name="Li Y."/>
            <person name="Liew Y.J."/>
            <person name="Baumgarten S."/>
            <person name="Zoccola D."/>
            <person name="Flot J.-F."/>
            <person name="Tambutte S."/>
            <person name="Allemand D."/>
            <person name="Aranda M."/>
        </authorList>
    </citation>
    <scope>NUCLEOTIDE SEQUENCE [LARGE SCALE GENOMIC DNA]</scope>
</reference>
<dbReference type="InterPro" id="IPR002867">
    <property type="entry name" value="IBR_dom"/>
</dbReference>
<name>A0A2B4RN15_STYPI</name>
<feature type="compositionally biased region" description="Polar residues" evidence="10">
    <location>
        <begin position="788"/>
        <end position="806"/>
    </location>
</feature>
<feature type="domain" description="RING-type" evidence="13">
    <location>
        <begin position="1193"/>
        <end position="1431"/>
    </location>
</feature>
<keyword evidence="6 9" id="KW-0863">Zinc-finger</keyword>
<feature type="compositionally biased region" description="Basic and acidic residues" evidence="10">
    <location>
        <begin position="510"/>
        <end position="520"/>
    </location>
</feature>
<feature type="compositionally biased region" description="Low complexity" evidence="10">
    <location>
        <begin position="479"/>
        <end position="488"/>
    </location>
</feature>
<dbReference type="GO" id="GO:0070530">
    <property type="term" value="F:K63-linked polyubiquitin modification-dependent protein binding"/>
    <property type="evidence" value="ECO:0007669"/>
    <property type="project" value="TreeGrafter"/>
</dbReference>
<dbReference type="InterPro" id="IPR001876">
    <property type="entry name" value="Znf_RanBP2"/>
</dbReference>
<dbReference type="SUPFAM" id="SSF143503">
    <property type="entry name" value="PUG domain-like"/>
    <property type="match status" value="1"/>
</dbReference>
<proteinExistence type="inferred from homology"/>
<dbReference type="GO" id="GO:0036435">
    <property type="term" value="F:K48-linked polyubiquitin modification-dependent protein binding"/>
    <property type="evidence" value="ECO:0007669"/>
    <property type="project" value="TreeGrafter"/>
</dbReference>
<dbReference type="Gene3D" id="3.30.40.10">
    <property type="entry name" value="Zinc/RING finger domain, C3HC4 (zinc finger)"/>
    <property type="match status" value="1"/>
</dbReference>
<feature type="compositionally biased region" description="Polar residues" evidence="10">
    <location>
        <begin position="304"/>
        <end position="318"/>
    </location>
</feature>
<dbReference type="PANTHER" id="PTHR16004">
    <property type="entry name" value="RING FINGER PROTEIN 31-RELATED"/>
    <property type="match status" value="1"/>
</dbReference>
<dbReference type="InterPro" id="IPR026254">
    <property type="entry name" value="RNF31-like"/>
</dbReference>
<dbReference type="Gene3D" id="1.20.58.2190">
    <property type="match status" value="1"/>
</dbReference>
<keyword evidence="5" id="KW-0677">Repeat</keyword>
<evidence type="ECO:0000256" key="6">
    <source>
        <dbReference type="ARBA" id="ARBA00022771"/>
    </source>
</evidence>
<keyword evidence="8" id="KW-0862">Zinc</keyword>
<dbReference type="InterPro" id="IPR047543">
    <property type="entry name" value="Bbox1_RNF31-like"/>
</dbReference>
<evidence type="ECO:0000313" key="15">
    <source>
        <dbReference type="Proteomes" id="UP000225706"/>
    </source>
</evidence>
<evidence type="ECO:0000256" key="2">
    <source>
        <dbReference type="ARBA" id="ARBA00017887"/>
    </source>
</evidence>
<dbReference type="Pfam" id="PF18091">
    <property type="entry name" value="E3_UbLigase_RBR"/>
    <property type="match status" value="1"/>
</dbReference>
<dbReference type="GO" id="GO:0071797">
    <property type="term" value="C:LUBAC complex"/>
    <property type="evidence" value="ECO:0007669"/>
    <property type="project" value="InterPro"/>
</dbReference>
<comment type="caution">
    <text evidence="14">The sequence shown here is derived from an EMBL/GenBank/DDBJ whole genome shotgun (WGS) entry which is preliminary data.</text>
</comment>
<comment type="similarity">
    <text evidence="1">Belongs to the RBR family.</text>
</comment>
<dbReference type="InterPro" id="IPR001841">
    <property type="entry name" value="Znf_RING"/>
</dbReference>
<feature type="compositionally biased region" description="Acidic residues" evidence="10">
    <location>
        <begin position="1593"/>
        <end position="1625"/>
    </location>
</feature>
<keyword evidence="3" id="KW-0808">Transferase</keyword>
<dbReference type="STRING" id="50429.A0A2B4RN15"/>
<evidence type="ECO:0000256" key="8">
    <source>
        <dbReference type="ARBA" id="ARBA00022833"/>
    </source>
</evidence>
<evidence type="ECO:0000313" key="14">
    <source>
        <dbReference type="EMBL" id="PFX19824.1"/>
    </source>
</evidence>
<dbReference type="GO" id="GO:0061630">
    <property type="term" value="F:ubiquitin protein ligase activity"/>
    <property type="evidence" value="ECO:0007669"/>
    <property type="project" value="TreeGrafter"/>
</dbReference>
<organism evidence="14 15">
    <name type="scientific">Stylophora pistillata</name>
    <name type="common">Smooth cauliflower coral</name>
    <dbReference type="NCBI Taxonomy" id="50429"/>
    <lineage>
        <taxon>Eukaryota</taxon>
        <taxon>Metazoa</taxon>
        <taxon>Cnidaria</taxon>
        <taxon>Anthozoa</taxon>
        <taxon>Hexacorallia</taxon>
        <taxon>Scleractinia</taxon>
        <taxon>Astrocoeniina</taxon>
        <taxon>Pocilloporidae</taxon>
        <taxon>Stylophora</taxon>
    </lineage>
</organism>
<evidence type="ECO:0000259" key="12">
    <source>
        <dbReference type="PROSITE" id="PS50119"/>
    </source>
</evidence>
<feature type="compositionally biased region" description="Basic and acidic residues" evidence="10">
    <location>
        <begin position="348"/>
        <end position="367"/>
    </location>
</feature>
<feature type="compositionally biased region" description="Acidic residues" evidence="10">
    <location>
        <begin position="368"/>
        <end position="378"/>
    </location>
</feature>
<dbReference type="PROSITE" id="PS00518">
    <property type="entry name" value="ZF_RING_1"/>
    <property type="match status" value="2"/>
</dbReference>
<keyword evidence="4" id="KW-0479">Metal-binding</keyword>
<feature type="compositionally biased region" description="Pro residues" evidence="10">
    <location>
        <begin position="810"/>
        <end position="819"/>
    </location>
</feature>
<dbReference type="CDD" id="cd20351">
    <property type="entry name" value="Rcat_RBR_HOIP"/>
    <property type="match status" value="1"/>
</dbReference>
<dbReference type="SMART" id="SM00184">
    <property type="entry name" value="RING"/>
    <property type="match status" value="2"/>
</dbReference>
<dbReference type="CDD" id="cd19815">
    <property type="entry name" value="Bbox1_HOIP"/>
    <property type="match status" value="1"/>
</dbReference>
<feature type="compositionally biased region" description="Polar residues" evidence="10">
    <location>
        <begin position="1"/>
        <end position="14"/>
    </location>
</feature>
<dbReference type="EMBL" id="LSMT01000343">
    <property type="protein sequence ID" value="PFX19824.1"/>
    <property type="molecule type" value="Genomic_DNA"/>
</dbReference>
<dbReference type="SMART" id="SM00647">
    <property type="entry name" value="IBR"/>
    <property type="match status" value="2"/>
</dbReference>
<feature type="compositionally biased region" description="Low complexity" evidence="10">
    <location>
        <begin position="454"/>
        <end position="468"/>
    </location>
</feature>
<dbReference type="Pfam" id="PF16678">
    <property type="entry name" value="UBA_HOIP"/>
    <property type="match status" value="1"/>
</dbReference>
<dbReference type="InterPro" id="IPR032065">
    <property type="entry name" value="RNF31-UBA"/>
</dbReference>
<dbReference type="Pfam" id="PF01485">
    <property type="entry name" value="IBR"/>
    <property type="match status" value="1"/>
</dbReference>
<accession>A0A2B4RN15</accession>
<feature type="domain" description="B box-type" evidence="12">
    <location>
        <begin position="397"/>
        <end position="443"/>
    </location>
</feature>
<dbReference type="Gene3D" id="1.10.8.10">
    <property type="entry name" value="DNA helicase RuvA subunit, C-terminal domain"/>
    <property type="match status" value="1"/>
</dbReference>
<dbReference type="Pfam" id="PF22191">
    <property type="entry name" value="IBR_1"/>
    <property type="match status" value="1"/>
</dbReference>
<sequence>MENRNSPRQQNHLSDANAATDLDASLSESSAPWNGGLPIPYEARDGSHIRSGNPAERPLQRPPNMPSEQSTYVEERPIYITVRRRQIPLENAARFNHLTEDQIESQLRMYRENVVREFVDLTDPSLQTLLERCSLVLNMDVNIERKYIELDIWRVFEANKEKPRFLHLTQGLGILEKYASNLIKENRPPYWRNVKFTSSLVQLHVGRLIGSRDILSQMGYTQDIHDGVAFPSNVPEPDVARVKDLATDLFFARYEIDTLLVNKHPFYEMDPPVPQEEVELPRLFQATFERSLPQRFPPRVSRPSLPTSVSTESGVSRPSQPPPTSARNQYPPTPSPRRPGGRSPIPPQEKHKEQASVEEQVSERYVESEGDSEYEDAEDGIDQAQAQASGNSHTQVSSNFECRICGESNATKFCKECKDTFCAPCDSLYHKHASRQRHFRSQLQTETATPSDQPISSGAAAAPSSPVPQNQRTAVSNITASASDAARPTPRPRPVPAPRRNIKQPPKTPEPSEKARRPPKPESSTPQVQQNTVIQQPPSFEAGTQQLAAQAVIRRSNQIQDQTRPILRPPPMPPSFGTTPPSSQRGNDEKDSNYTVDEAPPPLPPPKLKTAKPKMPVESRTPISTPPSPTSPEEDGALSCPYCFCLNSAGNKTCLFCKKPLPAKSDSTPQNQSALPQSQGMVDVRNFPSPGLAAQDPARSAEISFADEDPDQEWPCEFCTYINKNRRICAMCFKSRTTPLPPKKKMPVRNQSKMEKAYPPRVVTNLAAHISSQQIPASTVPTKKPDLENSQAAPTGSAANPQAQQTGAPMRPPVGPPIGPLLGNTMPPVGQPWEAANTTAPVVPGGPPLGSSAYPGVAGPAQVGILNQTGMVYPGVNPPFPRDPGMPHDPHGFVPPPPFVDPLGATGLAPEINPSAAGNSPVSLVTGYLSTPPVTAWNPPPVDETFRRHQEEIYISGARYVEWLKAGETEGFTAEEVNIASILGIEDRHGPIHWLQTTWYDLIHRVMVELSVPENSQEIGNVSPEEAKNALIECTGEVSRAVNKCMENRKKKVRELQQAGVYAKTDCISALDTTEGDTEKAILELEKMALQPMLQRILNSCLPDTATHEDVFRALARQVDNDSPQDRANFKAIVTDRGQDRDRRIRAILAEKDVSSWGKADIVIKLIDEGFEVDDSLTAAGSCRDYRCCVRFLRQECPLCTDQLPRTQMITFLHCQHSVCRDCVTQFITITIRDKNIMHLVCPVCGKPENLEDEAVATEYFNNFDIMIRGLVDQGTHDLFQQKLRDRTLMKEPNFRWCEHCSSGFINERPEILKMPCPNCHQFTCFQCNPKWEDQHEGITCEQFRAWMEQNDPDFQAAGLAAHLKRNGIVCPNCKFRYDLSKGGCMHFKCAMCSHEFCSGCYNSFIHAERQNCPVSNQCTVRGLHAHHPRDCYFYLRDLQPEELQRLLHDNNVAYNTEPPEGQGNADEQAGAAAPLVCKVNEQKETVDGLRDEECGEQVQAGYAGLCKKHYVEYLVVLVNDNLLDPADIMSSEDLGHVLRRGFKETPQKQPRMRDNQYQQLLLQTVKNEIALPPKPPRKRILDDEQEVPVVQDVEEEEEDEREEDEIFPSDDDDDHDDDHDDDRW</sequence>
<feature type="region of interest" description="Disordered" evidence="10">
    <location>
        <begin position="557"/>
        <end position="634"/>
    </location>
</feature>
<dbReference type="SMART" id="SM00547">
    <property type="entry name" value="ZnF_RBZ"/>
    <property type="match status" value="2"/>
</dbReference>
<dbReference type="GO" id="GO:0097039">
    <property type="term" value="P:protein linear polyubiquitination"/>
    <property type="evidence" value="ECO:0007669"/>
    <property type="project" value="TreeGrafter"/>
</dbReference>
<dbReference type="InterPro" id="IPR044066">
    <property type="entry name" value="TRIAD_supradom"/>
</dbReference>
<feature type="region of interest" description="Disordered" evidence="10">
    <location>
        <begin position="294"/>
        <end position="378"/>
    </location>
</feature>
<evidence type="ECO:0000256" key="10">
    <source>
        <dbReference type="SAM" id="MobiDB-lite"/>
    </source>
</evidence>
<dbReference type="InterPro" id="IPR017907">
    <property type="entry name" value="Znf_RING_CS"/>
</dbReference>
<dbReference type="GO" id="GO:0008270">
    <property type="term" value="F:zinc ion binding"/>
    <property type="evidence" value="ECO:0007669"/>
    <property type="project" value="UniProtKB-KW"/>
</dbReference>
<feature type="compositionally biased region" description="Polar residues" evidence="10">
    <location>
        <begin position="441"/>
        <end position="453"/>
    </location>
</feature>